<dbReference type="AlphaFoldDB" id="A0A7M7N7F6"/>
<dbReference type="GO" id="GO:0005886">
    <property type="term" value="C:plasma membrane"/>
    <property type="evidence" value="ECO:0000318"/>
    <property type="project" value="GO_Central"/>
</dbReference>
<dbReference type="GO" id="GO:0001784">
    <property type="term" value="F:phosphotyrosine residue binding"/>
    <property type="evidence" value="ECO:0000318"/>
    <property type="project" value="GO_Central"/>
</dbReference>
<dbReference type="OrthoDB" id="10255964at2759"/>
<dbReference type="PROSITE" id="PS50001">
    <property type="entry name" value="SH2"/>
    <property type="match status" value="1"/>
</dbReference>
<evidence type="ECO:0000256" key="1">
    <source>
        <dbReference type="ARBA" id="ARBA00022443"/>
    </source>
</evidence>
<evidence type="ECO:0000256" key="2">
    <source>
        <dbReference type="ARBA" id="ARBA00022999"/>
    </source>
</evidence>
<dbReference type="GO" id="GO:0008180">
    <property type="term" value="C:COP9 signalosome"/>
    <property type="evidence" value="ECO:0000318"/>
    <property type="project" value="GO_Central"/>
</dbReference>
<proteinExistence type="predicted"/>
<dbReference type="GO" id="GO:0007165">
    <property type="term" value="P:signal transduction"/>
    <property type="evidence" value="ECO:0000318"/>
    <property type="project" value="GO_Central"/>
</dbReference>
<evidence type="ECO:0000259" key="6">
    <source>
        <dbReference type="PROSITE" id="PS50002"/>
    </source>
</evidence>
<dbReference type="InParanoid" id="A0A7M7N7F6"/>
<dbReference type="SMART" id="SM00252">
    <property type="entry name" value="SH2"/>
    <property type="match status" value="1"/>
</dbReference>
<dbReference type="Gene3D" id="2.30.30.40">
    <property type="entry name" value="SH3 Domains"/>
    <property type="match status" value="2"/>
</dbReference>
<dbReference type="InterPro" id="IPR036860">
    <property type="entry name" value="SH2_dom_sf"/>
</dbReference>
<dbReference type="SUPFAM" id="SSF50044">
    <property type="entry name" value="SH3-domain"/>
    <property type="match status" value="2"/>
</dbReference>
<keyword evidence="1 4" id="KW-0728">SH3 domain</keyword>
<keyword evidence="8" id="KW-1185">Reference proteome</keyword>
<dbReference type="CDD" id="cd00174">
    <property type="entry name" value="SH3"/>
    <property type="match status" value="1"/>
</dbReference>
<organism evidence="7 8">
    <name type="scientific">Strongylocentrotus purpuratus</name>
    <name type="common">Purple sea urchin</name>
    <dbReference type="NCBI Taxonomy" id="7668"/>
    <lineage>
        <taxon>Eukaryota</taxon>
        <taxon>Metazoa</taxon>
        <taxon>Echinodermata</taxon>
        <taxon>Eleutherozoa</taxon>
        <taxon>Echinozoa</taxon>
        <taxon>Echinoidea</taxon>
        <taxon>Euechinoidea</taxon>
        <taxon>Echinacea</taxon>
        <taxon>Camarodonta</taxon>
        <taxon>Echinidea</taxon>
        <taxon>Strongylocentrotidae</taxon>
        <taxon>Strongylocentrotus</taxon>
    </lineage>
</organism>
<dbReference type="InterPro" id="IPR036028">
    <property type="entry name" value="SH3-like_dom_sf"/>
</dbReference>
<dbReference type="PRINTS" id="PR00499">
    <property type="entry name" value="P67PHOX"/>
</dbReference>
<dbReference type="FunCoup" id="A0A7M7N7F6">
    <property type="interactions" value="2451"/>
</dbReference>
<dbReference type="EnsemblMetazoa" id="XM_030976535">
    <property type="protein sequence ID" value="XP_030832395"/>
    <property type="gene ID" value="LOC583430"/>
</dbReference>
<evidence type="ECO:0008006" key="9">
    <source>
        <dbReference type="Google" id="ProtNLM"/>
    </source>
</evidence>
<dbReference type="Proteomes" id="UP000007110">
    <property type="component" value="Unassembled WGS sequence"/>
</dbReference>
<evidence type="ECO:0000313" key="7">
    <source>
        <dbReference type="EnsemblMetazoa" id="XP_030832395"/>
    </source>
</evidence>
<evidence type="ECO:0000256" key="4">
    <source>
        <dbReference type="PROSITE-ProRule" id="PRU00192"/>
    </source>
</evidence>
<dbReference type="PRINTS" id="PR00452">
    <property type="entry name" value="SH3DOMAIN"/>
</dbReference>
<feature type="domain" description="SH2" evidence="5">
    <location>
        <begin position="120"/>
        <end position="211"/>
    </location>
</feature>
<dbReference type="InterPro" id="IPR000980">
    <property type="entry name" value="SH2"/>
</dbReference>
<dbReference type="InterPro" id="IPR043539">
    <property type="entry name" value="Grb2-like"/>
</dbReference>
<dbReference type="RefSeq" id="XP_030832395.1">
    <property type="nucleotide sequence ID" value="XM_030976535.1"/>
</dbReference>
<dbReference type="PRINTS" id="PR00401">
    <property type="entry name" value="SH2DOMAIN"/>
</dbReference>
<evidence type="ECO:0000313" key="8">
    <source>
        <dbReference type="Proteomes" id="UP000007110"/>
    </source>
</evidence>
<accession>A0A7M7N7F6</accession>
<dbReference type="GO" id="GO:0005654">
    <property type="term" value="C:nucleoplasm"/>
    <property type="evidence" value="ECO:0000318"/>
    <property type="project" value="GO_Central"/>
</dbReference>
<feature type="domain" description="SH3" evidence="6">
    <location>
        <begin position="60"/>
        <end position="119"/>
    </location>
</feature>
<dbReference type="InterPro" id="IPR001452">
    <property type="entry name" value="SH3_domain"/>
</dbReference>
<dbReference type="SUPFAM" id="SSF55550">
    <property type="entry name" value="SH2 domain"/>
    <property type="match status" value="1"/>
</dbReference>
<feature type="domain" description="SH3" evidence="6">
    <location>
        <begin position="213"/>
        <end position="274"/>
    </location>
</feature>
<dbReference type="PANTHER" id="PTHR46037">
    <property type="entry name" value="PROTEIN ENHANCER OF SEVENLESS 2B"/>
    <property type="match status" value="1"/>
</dbReference>
<evidence type="ECO:0000259" key="5">
    <source>
        <dbReference type="PROSITE" id="PS50001"/>
    </source>
</evidence>
<dbReference type="Pfam" id="PF00017">
    <property type="entry name" value="SH2"/>
    <property type="match status" value="1"/>
</dbReference>
<dbReference type="SMART" id="SM00326">
    <property type="entry name" value="SH3"/>
    <property type="match status" value="2"/>
</dbReference>
<dbReference type="KEGG" id="spu:583430"/>
<keyword evidence="2 3" id="KW-0727">SH2 domain</keyword>
<protein>
    <recommendedName>
        <fullName evidence="9">Growth factor receptor-bound protein 2</fullName>
    </recommendedName>
</protein>
<reference evidence="7" key="2">
    <citation type="submission" date="2021-01" db="UniProtKB">
        <authorList>
            <consortium name="EnsemblMetazoa"/>
        </authorList>
    </citation>
    <scope>IDENTIFICATION</scope>
</reference>
<dbReference type="PROSITE" id="PS50002">
    <property type="entry name" value="SH3"/>
    <property type="match status" value="2"/>
</dbReference>
<dbReference type="GeneID" id="583430"/>
<dbReference type="GO" id="GO:0005154">
    <property type="term" value="F:epidermal growth factor receptor binding"/>
    <property type="evidence" value="ECO:0000318"/>
    <property type="project" value="GO_Central"/>
</dbReference>
<name>A0A7M7N7F6_STRPU</name>
<reference evidence="8" key="1">
    <citation type="submission" date="2015-02" db="EMBL/GenBank/DDBJ databases">
        <title>Genome sequencing for Strongylocentrotus purpuratus.</title>
        <authorList>
            <person name="Murali S."/>
            <person name="Liu Y."/>
            <person name="Vee V."/>
            <person name="English A."/>
            <person name="Wang M."/>
            <person name="Skinner E."/>
            <person name="Han Y."/>
            <person name="Muzny D.M."/>
            <person name="Worley K.C."/>
            <person name="Gibbs R.A."/>
        </authorList>
    </citation>
    <scope>NUCLEOTIDE SEQUENCE</scope>
</reference>
<dbReference type="OMA" id="GACKGHT"/>
<dbReference type="CDD" id="cd09941">
    <property type="entry name" value="SH2_Grb2_like"/>
    <property type="match status" value="1"/>
</dbReference>
<sequence length="274" mass="31079">MVGHSMYGYLVWSIYAAKTDVFAIKAGQARRSIYESILPVVVLTPDFGLFLQFCLVISVSTMCEATAKHDFNGQEESELSFKKNSILKILTFEHEGWYKAEQDCREGMIPANYVQLKPNQFMVKVTRDGAEELLKNDGDGAFLIRESEGTPGDYSLSVKFVDGVQHFKVLRDGAGKYFLWVVKFNSLNQLVEYHRTSSVSRSQTIYLKDRKSESIHLVLALYDFTAGEEGELSFKKGDRIEVINETDPNWWTGKLVATESQGLFPSTYTKEITE</sequence>
<dbReference type="Pfam" id="PF00018">
    <property type="entry name" value="SH3_1"/>
    <property type="match status" value="2"/>
</dbReference>
<dbReference type="Gene3D" id="3.30.505.10">
    <property type="entry name" value="SH2 domain"/>
    <property type="match status" value="1"/>
</dbReference>
<dbReference type="GO" id="GO:0043408">
    <property type="term" value="P:regulation of MAPK cascade"/>
    <property type="evidence" value="ECO:0000318"/>
    <property type="project" value="GO_Central"/>
</dbReference>
<evidence type="ECO:0000256" key="3">
    <source>
        <dbReference type="PROSITE-ProRule" id="PRU00191"/>
    </source>
</evidence>
<dbReference type="GO" id="GO:0005737">
    <property type="term" value="C:cytoplasm"/>
    <property type="evidence" value="ECO:0000318"/>
    <property type="project" value="GO_Central"/>
</dbReference>